<proteinExistence type="predicted"/>
<reference evidence="4 5" key="1">
    <citation type="journal article" date="2021" name="Elife">
        <title>Chloroplast acquisition without the gene transfer in kleptoplastic sea slugs, Plakobranchus ocellatus.</title>
        <authorList>
            <person name="Maeda T."/>
            <person name="Takahashi S."/>
            <person name="Yoshida T."/>
            <person name="Shimamura S."/>
            <person name="Takaki Y."/>
            <person name="Nagai Y."/>
            <person name="Toyoda A."/>
            <person name="Suzuki Y."/>
            <person name="Arimoto A."/>
            <person name="Ishii H."/>
            <person name="Satoh N."/>
            <person name="Nishiyama T."/>
            <person name="Hasebe M."/>
            <person name="Maruyama T."/>
            <person name="Minagawa J."/>
            <person name="Obokata J."/>
            <person name="Shigenobu S."/>
        </authorList>
    </citation>
    <scope>NUCLEOTIDE SEQUENCE [LARGE SCALE GENOMIC DNA]</scope>
</reference>
<name>A0AAV4BMQ4_9GAST</name>
<dbReference type="InterPro" id="IPR013783">
    <property type="entry name" value="Ig-like_fold"/>
</dbReference>
<evidence type="ECO:0000259" key="3">
    <source>
        <dbReference type="Pfam" id="PF23277"/>
    </source>
</evidence>
<dbReference type="Gene3D" id="2.60.40.10">
    <property type="entry name" value="Immunoglobulins"/>
    <property type="match status" value="9"/>
</dbReference>
<comment type="caution">
    <text evidence="4">The sequence shown here is derived from an EMBL/GenBank/DDBJ whole genome shotgun (WGS) entry which is preliminary data.</text>
</comment>
<dbReference type="InterPro" id="IPR059041">
    <property type="entry name" value="Ig_DLEC1_1"/>
</dbReference>
<gene>
    <name evidence="4" type="ORF">PoB_005107100</name>
</gene>
<sequence>MSSPQAQPTMRGQEPPMYLQRPSSGRSQDVRHILARSFRDLYTRDTVRPDTVKNLQVSKGSDDPYHERYVENLQKVYSEWQRRMDEAAMLERHIMQAQARAMSADERELNKASLSCDSYSTLGLPPVRAHFKSCIDSQLLRQHNLLIPSDYMVQEAPPVPAPQGPKVPDYARDTLASRGHSRQQQEKPLIHQEVPQAWLPDETAEFPTYISDVEVQEQTILPPVTASDKQAEFPKRNAWKEFMSEDQREENRKDLEMVQAKINFLRNPRFIPPSAPPGGRSLVKASKKKPKEIGIQQDPDPIPSDTVVFLPSPPVVEFKNYKVGEVYEITLELKNMSTAMRQCRVMPPSSNIFSIGLGQFPGESGCVAPGMSCKYDIRFAPDSLKDYDDQITVQTQATQPIIVPLRARRPPPVLTLPSEVDLGNCLVGGIQATQLLVKNEGGPGRFCLMTRNKWPTTSIRTVIPNITKITIKQAPFEIHPATFELGYGQSTVLEVLFHPQAEKVYIQEMTICCDNCHASNFMLKGEGEYAKVGIVEVEMGLSEHKPGEFRDVSAPNLLRFDDLNPFTYTERYVNVINHTKAELPFQWMVYKPIMSKTGLCEPQDSSEVQPGQQQEEDRVPDMEAAFSVFPNNGVLQPSETAQFRVTFAPPNEGNYHNVVHMMLQHIPPATEPIISQSKPESLSRIAINELGAHQDQEDSANIFATSVMPFKDVTGLEIEVKAKCIPLSVVLHPYAIFMPAPVLQGSTVKRLFTMANHSFSTITFQWEPYTDSYLLEVEPPFGELDPGMAMDLEINITGVEPGTINHTLLCYVMNMAEPLHLHVQAIIKGPELQLGQASINFGLVRVAQQEERELTIINTSQMVVKYNLSDTPGHLETDDPMAPSDLIFSEMSGELKPLERRNITMTFAPTIPRSMKRVCQVDYEGGEPCSIGVYGEAQSPVVCFLECDKFLPEVYLDVPVVFKAVLHNQTLLPTKFKWGPVEGSQKADCTVEIQEMEGKIESWEQKSVSIAFTPYKAIPFSEVRLACSVEGQSDNIYLNISCDVRTLEITYKTSTDTHLLSDKMNLDYGEHVPLGETSKRYVHICNQTAITAPFLVELETFSATLPAPPPEATTAGTARSRGRSLLSRTPNIADPISKTQNKAMAEYNKFVLSEKKGAAFVVHPCSGQLQPFGESIIEITAHSDMWGKYEDNIIFKVGYLEPVKIPVTMTVVGCPLNFQLTAAQADHKPVVRFGSHVSGAEAITRKLKINNTSPLDIRVDWEVFEDAPESEKLVDFITCFGRAFPPRDSGGNEIIPFKPASQAHLDVMPMDIIPNSPDTYPSLSLSGSAHQSCDEPSGLADEENPKIISCFMRPHLGDLSTKPFSIKPKQLTIPGNASSTVELTFTPLCTTDVPEEKDCVGFGLGYLSLDMDDSYELTVSRPEAYAAELLRLDFTAHLKPALLTVEETDDEGMTYRSAMSDVMQDNMIKTEALRVCSTMLSNNTLTPLTFKLRVKDPWILVNLDPASTKESASRALETLPCTLNPRHNLLVKVAFRVTPSLVVHQSPRYNLKGALSKQSAKITPSKSESLIDEAGSGRKLQFHDFLHIQFDNGAEQSVPLFASLAIPQFELSSDILDFGTCLVGQTRKQEVTISNITSSHSFWTISLENKSEFCDDNTFQMNPMEGKLEAHITHVSNSKAIIKVFFTASHSEVYDCTLLVQGLLGEEPRRLHVTGNGSYDGKHEAILNI</sequence>
<feature type="coiled-coil region" evidence="1">
    <location>
        <begin position="70"/>
        <end position="107"/>
    </location>
</feature>
<feature type="compositionally biased region" description="Polar residues" evidence="2">
    <location>
        <begin position="1"/>
        <end position="10"/>
    </location>
</feature>
<keyword evidence="1" id="KW-0175">Coiled coil</keyword>
<feature type="domain" description="Deleted in lung and esophageal cancer protein 1 Ig-like" evidence="3">
    <location>
        <begin position="312"/>
        <end position="403"/>
    </location>
</feature>
<feature type="region of interest" description="Disordered" evidence="2">
    <location>
        <begin position="269"/>
        <end position="304"/>
    </location>
</feature>
<evidence type="ECO:0000256" key="1">
    <source>
        <dbReference type="SAM" id="Coils"/>
    </source>
</evidence>
<dbReference type="GO" id="GO:0005737">
    <property type="term" value="C:cytoplasm"/>
    <property type="evidence" value="ECO:0007669"/>
    <property type="project" value="TreeGrafter"/>
</dbReference>
<dbReference type="EMBL" id="BLXT01005617">
    <property type="protein sequence ID" value="GFO24566.1"/>
    <property type="molecule type" value="Genomic_DNA"/>
</dbReference>
<dbReference type="GO" id="GO:0015631">
    <property type="term" value="F:tubulin binding"/>
    <property type="evidence" value="ECO:0007669"/>
    <property type="project" value="TreeGrafter"/>
</dbReference>
<accession>A0AAV4BMQ4</accession>
<evidence type="ECO:0000313" key="5">
    <source>
        <dbReference type="Proteomes" id="UP000735302"/>
    </source>
</evidence>
<dbReference type="Pfam" id="PF23316">
    <property type="entry name" value="Ig_DLEC1_6th"/>
    <property type="match status" value="1"/>
</dbReference>
<protein>
    <submittedName>
        <fullName evidence="4">Deleted in lung and esophageal cancer protein 1-like isoform x1</fullName>
    </submittedName>
</protein>
<dbReference type="InterPro" id="IPR033304">
    <property type="entry name" value="DLEC1"/>
</dbReference>
<organism evidence="4 5">
    <name type="scientific">Plakobranchus ocellatus</name>
    <dbReference type="NCBI Taxonomy" id="259542"/>
    <lineage>
        <taxon>Eukaryota</taxon>
        <taxon>Metazoa</taxon>
        <taxon>Spiralia</taxon>
        <taxon>Lophotrochozoa</taxon>
        <taxon>Mollusca</taxon>
        <taxon>Gastropoda</taxon>
        <taxon>Heterobranchia</taxon>
        <taxon>Euthyneura</taxon>
        <taxon>Panpulmonata</taxon>
        <taxon>Sacoglossa</taxon>
        <taxon>Placobranchoidea</taxon>
        <taxon>Plakobranchidae</taxon>
        <taxon>Plakobranchus</taxon>
    </lineage>
</organism>
<evidence type="ECO:0000313" key="4">
    <source>
        <dbReference type="EMBL" id="GFO24566.1"/>
    </source>
</evidence>
<dbReference type="PANTHER" id="PTHR46348:SF1">
    <property type="entry name" value="DELETED IN LUNG AND ESOPHAGEAL CANCER PROTEIN 1"/>
    <property type="match status" value="1"/>
</dbReference>
<feature type="region of interest" description="Disordered" evidence="2">
    <location>
        <begin position="1"/>
        <end position="29"/>
    </location>
</feature>
<dbReference type="PANTHER" id="PTHR46348">
    <property type="entry name" value="DELETED IN LUNG AND ESOPHAGEAL CANCER PROTEIN 1"/>
    <property type="match status" value="1"/>
</dbReference>
<evidence type="ECO:0000256" key="2">
    <source>
        <dbReference type="SAM" id="MobiDB-lite"/>
    </source>
</evidence>
<dbReference type="GO" id="GO:0005929">
    <property type="term" value="C:cilium"/>
    <property type="evidence" value="ECO:0007669"/>
    <property type="project" value="TreeGrafter"/>
</dbReference>
<keyword evidence="5" id="KW-1185">Reference proteome</keyword>
<dbReference type="Proteomes" id="UP000735302">
    <property type="component" value="Unassembled WGS sequence"/>
</dbReference>
<dbReference type="GO" id="GO:0008285">
    <property type="term" value="P:negative regulation of cell population proliferation"/>
    <property type="evidence" value="ECO:0007669"/>
    <property type="project" value="InterPro"/>
</dbReference>
<dbReference type="Pfam" id="PF23277">
    <property type="entry name" value="Ig_Dlec1_1"/>
    <property type="match status" value="1"/>
</dbReference>